<dbReference type="Pfam" id="PF05011">
    <property type="entry name" value="DBR1"/>
    <property type="match status" value="1"/>
</dbReference>
<feature type="compositionally biased region" description="Basic residues" evidence="13">
    <location>
        <begin position="543"/>
        <end position="558"/>
    </location>
</feature>
<evidence type="ECO:0000256" key="9">
    <source>
        <dbReference type="ARBA" id="ARBA00022833"/>
    </source>
</evidence>
<evidence type="ECO:0000313" key="16">
    <source>
        <dbReference type="Proteomes" id="UP000297716"/>
    </source>
</evidence>
<feature type="compositionally biased region" description="Acidic residues" evidence="13">
    <location>
        <begin position="285"/>
        <end position="298"/>
    </location>
</feature>
<dbReference type="InterPro" id="IPR007708">
    <property type="entry name" value="DBR1_C"/>
</dbReference>
<dbReference type="AlphaFoldDB" id="A0A4Z0YTY1"/>
<dbReference type="GO" id="GO:0000398">
    <property type="term" value="P:mRNA splicing, via spliceosome"/>
    <property type="evidence" value="ECO:0007669"/>
    <property type="project" value="TreeGrafter"/>
</dbReference>
<evidence type="ECO:0000256" key="6">
    <source>
        <dbReference type="ARBA" id="ARBA00022664"/>
    </source>
</evidence>
<comment type="cofactor">
    <cofactor evidence="2">
        <name>Zn(2+)</name>
        <dbReference type="ChEBI" id="CHEBI:29105"/>
    </cofactor>
</comment>
<keyword evidence="16" id="KW-1185">Reference proteome</keyword>
<feature type="region of interest" description="Disordered" evidence="13">
    <location>
        <begin position="502"/>
        <end position="558"/>
    </location>
</feature>
<gene>
    <name evidence="15" type="ORF">E0Z10_g5890</name>
</gene>
<dbReference type="InterPro" id="IPR029052">
    <property type="entry name" value="Metallo-depent_PP-like"/>
</dbReference>
<dbReference type="EMBL" id="SKBN01000112">
    <property type="protein sequence ID" value="TGJ82871.1"/>
    <property type="molecule type" value="Genomic_DNA"/>
</dbReference>
<comment type="caution">
    <text evidence="15">The sequence shown here is derived from an EMBL/GenBank/DDBJ whole genome shotgun (WGS) entry which is preliminary data.</text>
</comment>
<keyword evidence="9" id="KW-0862">Zinc</keyword>
<protein>
    <recommendedName>
        <fullName evidence="14">Lariat debranching enzyme C-terminal domain-containing protein</fullName>
    </recommendedName>
</protein>
<evidence type="ECO:0000256" key="2">
    <source>
        <dbReference type="ARBA" id="ARBA00001947"/>
    </source>
</evidence>
<dbReference type="SMART" id="SM01124">
    <property type="entry name" value="DBR1"/>
    <property type="match status" value="1"/>
</dbReference>
<name>A0A4Z0YTY1_9PEZI</name>
<evidence type="ECO:0000256" key="1">
    <source>
        <dbReference type="ARBA" id="ARBA00001936"/>
    </source>
</evidence>
<feature type="domain" description="Lariat debranching enzyme C-terminal" evidence="14">
    <location>
        <begin position="344"/>
        <end position="498"/>
    </location>
</feature>
<dbReference type="GO" id="GO:0046872">
    <property type="term" value="F:metal ion binding"/>
    <property type="evidence" value="ECO:0007669"/>
    <property type="project" value="UniProtKB-KW"/>
</dbReference>
<accession>A0A4Z0YTY1</accession>
<dbReference type="Proteomes" id="UP000297716">
    <property type="component" value="Unassembled WGS sequence"/>
</dbReference>
<sequence>MATAVESTKFETDGVRVAIEGCGHGTLDAIYASVATASKARGWDNGVDLLIIGGDFEAVRNAADLSVMSVPAKYRELGDFPAYYNGEKTAPYLTVFIAGNHEASSYLWELYYGGWVAPNIYYLGAANVLRFGPLRIAGMSGIWKGFDYRKPHHERLPFSQDDIKSFYHVREIDIRKLLLLREQVDVGLSHDWPRAVENHGNATALWSMKPDFRQESIDGTLGNPAAEYVMDRLRPAYWFSAHMHCKFAAIKTYQSTRAEPVQTETGVNETPASTLEQEQATGNPDEIDLDDDEDDSAPVEDAHSAEELAPSIPPPSSGVAEELRAQLPASFATPKPKLNPGQPVPPSITNTTTRFLALDKCLPGRKFIQLCTLEPLDPSQVALYPPSETPEKRYTLSYDPEWLAITRVFSAYLTIGDASAAVPPNLGEEAYTRLIDAERAWVDEHVVNTGKLAVPENFEITAPPHHEGLPESVPDQPDEYTNPQTVAFCNLVGVKNLWDASPEERAERKARGPPPSSGGDRRGGFRGRGGRGGRGGSFGRGRAFTRGRGRGGGRGGWH</sequence>
<comment type="cofactor">
    <cofactor evidence="1">
        <name>Mn(2+)</name>
        <dbReference type="ChEBI" id="CHEBI:29035"/>
    </cofactor>
</comment>
<keyword evidence="10" id="KW-0408">Iron</keyword>
<keyword evidence="11" id="KW-0464">Manganese</keyword>
<evidence type="ECO:0000256" key="4">
    <source>
        <dbReference type="ARBA" id="ARBA00004123"/>
    </source>
</evidence>
<dbReference type="InterPro" id="IPR004843">
    <property type="entry name" value="Calcineurin-like_PHP"/>
</dbReference>
<evidence type="ECO:0000256" key="12">
    <source>
        <dbReference type="ARBA" id="ARBA00023242"/>
    </source>
</evidence>
<reference evidence="15 16" key="1">
    <citation type="submission" date="2019-03" db="EMBL/GenBank/DDBJ databases">
        <title>Draft genome sequence of Xylaria hypoxylon DSM 108379, a ubiquitous saprotrophic-parasitic fungi on hardwood.</title>
        <authorList>
            <person name="Buettner E."/>
            <person name="Leonhardt S."/>
            <person name="Gebauer A.M."/>
            <person name="Liers C."/>
            <person name="Hofrichter M."/>
            <person name="Kellner H."/>
        </authorList>
    </citation>
    <scope>NUCLEOTIDE SEQUENCE [LARGE SCALE GENOMIC DNA]</scope>
    <source>
        <strain evidence="15 16">DSM 108379</strain>
    </source>
</reference>
<dbReference type="CDD" id="cd00844">
    <property type="entry name" value="MPP_Dbr1_N"/>
    <property type="match status" value="1"/>
</dbReference>
<dbReference type="OrthoDB" id="407609at2759"/>
<dbReference type="InterPro" id="IPR041816">
    <property type="entry name" value="Dbr1_N"/>
</dbReference>
<dbReference type="STRING" id="37992.A0A4Z0YTY1"/>
<evidence type="ECO:0000256" key="11">
    <source>
        <dbReference type="ARBA" id="ARBA00023211"/>
    </source>
</evidence>
<dbReference type="SUPFAM" id="SSF56300">
    <property type="entry name" value="Metallo-dependent phosphatases"/>
    <property type="match status" value="1"/>
</dbReference>
<dbReference type="PANTHER" id="PTHR12849:SF0">
    <property type="entry name" value="LARIAT DEBRANCHING ENZYME"/>
    <property type="match status" value="1"/>
</dbReference>
<proteinExistence type="inferred from homology"/>
<evidence type="ECO:0000256" key="8">
    <source>
        <dbReference type="ARBA" id="ARBA00022801"/>
    </source>
</evidence>
<comment type="cofactor">
    <cofactor evidence="3">
        <name>Fe(2+)</name>
        <dbReference type="ChEBI" id="CHEBI:29033"/>
    </cofactor>
</comment>
<dbReference type="PANTHER" id="PTHR12849">
    <property type="entry name" value="RNA LARIAT DEBRANCHING ENZYME"/>
    <property type="match status" value="1"/>
</dbReference>
<evidence type="ECO:0000259" key="14">
    <source>
        <dbReference type="SMART" id="SM01124"/>
    </source>
</evidence>
<evidence type="ECO:0000256" key="13">
    <source>
        <dbReference type="SAM" id="MobiDB-lite"/>
    </source>
</evidence>
<dbReference type="Pfam" id="PF00149">
    <property type="entry name" value="Metallophos"/>
    <property type="match status" value="1"/>
</dbReference>
<feature type="region of interest" description="Disordered" evidence="13">
    <location>
        <begin position="260"/>
        <end position="321"/>
    </location>
</feature>
<evidence type="ECO:0000313" key="15">
    <source>
        <dbReference type="EMBL" id="TGJ82871.1"/>
    </source>
</evidence>
<dbReference type="GO" id="GO:0005634">
    <property type="term" value="C:nucleus"/>
    <property type="evidence" value="ECO:0007669"/>
    <property type="project" value="UniProtKB-SubCell"/>
</dbReference>
<evidence type="ECO:0000256" key="5">
    <source>
        <dbReference type="ARBA" id="ARBA00006045"/>
    </source>
</evidence>
<keyword evidence="7" id="KW-0479">Metal-binding</keyword>
<dbReference type="GO" id="GO:0008419">
    <property type="term" value="F:RNA lariat debranching enzyme activity"/>
    <property type="evidence" value="ECO:0007669"/>
    <property type="project" value="UniProtKB-ARBA"/>
</dbReference>
<evidence type="ECO:0000256" key="10">
    <source>
        <dbReference type="ARBA" id="ARBA00023004"/>
    </source>
</evidence>
<evidence type="ECO:0000256" key="3">
    <source>
        <dbReference type="ARBA" id="ARBA00001954"/>
    </source>
</evidence>
<keyword evidence="8" id="KW-0378">Hydrolase</keyword>
<organism evidence="15 16">
    <name type="scientific">Xylaria hypoxylon</name>
    <dbReference type="NCBI Taxonomy" id="37992"/>
    <lineage>
        <taxon>Eukaryota</taxon>
        <taxon>Fungi</taxon>
        <taxon>Dikarya</taxon>
        <taxon>Ascomycota</taxon>
        <taxon>Pezizomycotina</taxon>
        <taxon>Sordariomycetes</taxon>
        <taxon>Xylariomycetidae</taxon>
        <taxon>Xylariales</taxon>
        <taxon>Xylariaceae</taxon>
        <taxon>Xylaria</taxon>
    </lineage>
</organism>
<comment type="subcellular location">
    <subcellularLocation>
        <location evidence="4">Nucleus</location>
    </subcellularLocation>
</comment>
<keyword evidence="12" id="KW-0539">Nucleus</keyword>
<feature type="compositionally biased region" description="Polar residues" evidence="13">
    <location>
        <begin position="260"/>
        <end position="282"/>
    </location>
</feature>
<keyword evidence="6" id="KW-0507">mRNA processing</keyword>
<feature type="region of interest" description="Disordered" evidence="13">
    <location>
        <begin position="461"/>
        <end position="480"/>
    </location>
</feature>
<comment type="similarity">
    <text evidence="5">Belongs to the lariat debranching enzyme family.</text>
</comment>
<evidence type="ECO:0000256" key="7">
    <source>
        <dbReference type="ARBA" id="ARBA00022723"/>
    </source>
</evidence>